<feature type="domain" description="Glycosyltransferase 61 catalytic" evidence="1">
    <location>
        <begin position="124"/>
        <end position="270"/>
    </location>
</feature>
<evidence type="ECO:0000259" key="1">
    <source>
        <dbReference type="Pfam" id="PF04577"/>
    </source>
</evidence>
<dbReference type="Proteomes" id="UP001470809">
    <property type="component" value="Chromosome"/>
</dbReference>
<dbReference type="GO" id="GO:0016757">
    <property type="term" value="F:glycosyltransferase activity"/>
    <property type="evidence" value="ECO:0007669"/>
    <property type="project" value="UniProtKB-KW"/>
</dbReference>
<accession>A0AAN0MFR5</accession>
<sequence>MLENAADRWEVAPGATRHTPPAIFLPDQIDRIADTEFSPPAEVIRAFEGGYDTTEAPTVGYRLRHVDLADGVLYAKGRERHLRARSSRSLSYRKPTAAMNAVMYESWIGNRWFGTWLRQDCLTHFLTEGLGTVVTTSPTPSGHVPRYEELLGMAPQRVQSMHFDELILFEDLPNNSAKADRARQLRARLLDGRDVKPLPGVFIVRGRSGDARVLENELEIAQQLADTYGFHILDPAKATVDEIAETCGEAAIIAGIEGSHLAHGLATMPGHATLLVIQPPDRVVATLKMVTDRQDQRYAFVVGQGTQDGFQVNWDDLQRTIDLLDKSAKRPT</sequence>
<organism evidence="2 3">
    <name type="scientific">Yoonia rhodophyticola</name>
    <dbReference type="NCBI Taxonomy" id="3137370"/>
    <lineage>
        <taxon>Bacteria</taxon>
        <taxon>Pseudomonadati</taxon>
        <taxon>Pseudomonadota</taxon>
        <taxon>Alphaproteobacteria</taxon>
        <taxon>Rhodobacterales</taxon>
        <taxon>Paracoccaceae</taxon>
        <taxon>Yoonia</taxon>
    </lineage>
</organism>
<dbReference type="Pfam" id="PF04577">
    <property type="entry name" value="Glyco_transf_61"/>
    <property type="match status" value="1"/>
</dbReference>
<keyword evidence="2" id="KW-0808">Transferase</keyword>
<dbReference type="KEGG" id="yrh:AABB31_09075"/>
<proteinExistence type="predicted"/>
<dbReference type="InterPro" id="IPR049625">
    <property type="entry name" value="Glyco_transf_61_cat"/>
</dbReference>
<gene>
    <name evidence="2" type="ORF">AABB31_09075</name>
</gene>
<dbReference type="EC" id="2.4.-.-" evidence="2"/>
<dbReference type="AlphaFoldDB" id="A0AAN0MFR5"/>
<name>A0AAN0MFR5_9RHOB</name>
<evidence type="ECO:0000313" key="3">
    <source>
        <dbReference type="Proteomes" id="UP001470809"/>
    </source>
</evidence>
<protein>
    <submittedName>
        <fullName evidence="2">Glycosyltransferase family 61 protein</fullName>
        <ecNumber evidence="2">2.4.-.-</ecNumber>
    </submittedName>
</protein>
<reference evidence="3" key="1">
    <citation type="submission" date="2024-04" db="EMBL/GenBank/DDBJ databases">
        <title>Phylogenomic analyses of a clade within the roseobacter group suggest taxonomic reassignments of species of the genera Aestuariivita, Citreicella, Loktanella, Nautella, Pelagibaca, Ruegeria, Thalassobius, Thiobacimonas and Tropicibacter, and the proposal o.</title>
        <authorList>
            <person name="Jeon C.O."/>
        </authorList>
    </citation>
    <scope>NUCLEOTIDE SEQUENCE [LARGE SCALE GENOMIC DNA]</scope>
    <source>
        <strain evidence="3">SS1-5</strain>
    </source>
</reference>
<keyword evidence="3" id="KW-1185">Reference proteome</keyword>
<dbReference type="EMBL" id="CP151767">
    <property type="protein sequence ID" value="WZU68993.1"/>
    <property type="molecule type" value="Genomic_DNA"/>
</dbReference>
<reference evidence="2 3" key="2">
    <citation type="submission" date="2024-08" db="EMBL/GenBank/DDBJ databases">
        <title>Phylogenomic analyses of a clade within the roseobacter group suggest taxonomic reassignments of species of the genera Aestuariivita, Citreicella, Loktanella, Nautella, Pelagibaca, Ruegeria, Thalassobius, Thiobacimonas and Tropicibacter, and the proposal o.</title>
        <authorList>
            <person name="Jeon C.O."/>
        </authorList>
    </citation>
    <scope>NUCLEOTIDE SEQUENCE [LARGE SCALE GENOMIC DNA]</scope>
    <source>
        <strain evidence="2 3">SS1-5</strain>
    </source>
</reference>
<dbReference type="RefSeq" id="WP_342078286.1">
    <property type="nucleotide sequence ID" value="NZ_CP151767.2"/>
</dbReference>
<evidence type="ECO:0000313" key="2">
    <source>
        <dbReference type="EMBL" id="WZU68993.1"/>
    </source>
</evidence>
<keyword evidence="2" id="KW-0328">Glycosyltransferase</keyword>